<keyword evidence="2" id="KW-1185">Reference proteome</keyword>
<protein>
    <submittedName>
        <fullName evidence="1">DUF1800 family protein</fullName>
    </submittedName>
</protein>
<dbReference type="OrthoDB" id="9772295at2"/>
<comment type="caution">
    <text evidence="1">The sequence shown here is derived from an EMBL/GenBank/DDBJ whole genome shotgun (WGS) entry which is preliminary data.</text>
</comment>
<dbReference type="AlphaFoldDB" id="A0A4Q2UF83"/>
<organism evidence="1 2">
    <name type="scientific">Lichenibacterium minor</name>
    <dbReference type="NCBI Taxonomy" id="2316528"/>
    <lineage>
        <taxon>Bacteria</taxon>
        <taxon>Pseudomonadati</taxon>
        <taxon>Pseudomonadota</taxon>
        <taxon>Alphaproteobacteria</taxon>
        <taxon>Hyphomicrobiales</taxon>
        <taxon>Lichenihabitantaceae</taxon>
        <taxon>Lichenibacterium</taxon>
    </lineage>
</organism>
<gene>
    <name evidence="1" type="ORF">D3273_01140</name>
</gene>
<evidence type="ECO:0000313" key="1">
    <source>
        <dbReference type="EMBL" id="RYC33887.1"/>
    </source>
</evidence>
<proteinExistence type="predicted"/>
<reference evidence="1 2" key="2">
    <citation type="submission" date="2019-02" db="EMBL/GenBank/DDBJ databases">
        <title>'Lichenibacterium ramalinii' gen. nov. sp. nov., 'Lichenibacterium minor' gen. nov. sp. nov.</title>
        <authorList>
            <person name="Pankratov T."/>
        </authorList>
    </citation>
    <scope>NUCLEOTIDE SEQUENCE [LARGE SCALE GENOMIC DNA]</scope>
    <source>
        <strain evidence="1 2">RmlP026</strain>
    </source>
</reference>
<dbReference type="Pfam" id="PF08811">
    <property type="entry name" value="DUF1800"/>
    <property type="match status" value="1"/>
</dbReference>
<accession>A0A4Q2UF83</accession>
<reference evidence="1 2" key="1">
    <citation type="submission" date="2018-12" db="EMBL/GenBank/DDBJ databases">
        <authorList>
            <person name="Grouzdev D.S."/>
            <person name="Krutkina M.S."/>
        </authorList>
    </citation>
    <scope>NUCLEOTIDE SEQUENCE [LARGE SCALE GENOMIC DNA]</scope>
    <source>
        <strain evidence="1 2">RmlP026</strain>
    </source>
</reference>
<dbReference type="InterPro" id="IPR014917">
    <property type="entry name" value="DUF1800"/>
</dbReference>
<sequence length="478" mass="49731">MPTEAASIEAVTALNRFGLGARPGDLARVAADPRGALRAELKPERAIVGPDAAGSLAGTAANLEAAFAAEEARKALREAAAAGAFPLLLPSAMTGGSPGRAPPQPEAAIYRAEALARFRMAQAAEVGFVERLVGFWSNHFCVSAAKGLMLRASAGSFEREAIRPFVLGRFADLLLAVERHPAMLSYLDNARSVGPASRAGGNGRHGLNENLAREILELHTLGVDGGYGQDDVTALARVITGWTVAGRDGRHGEPGAFAFDAATHEPGDQTVVGRTYPGGGFGQGEAALNDIARHPATARHIAVKLVRHFIADDPPPAAVDRIATLFRARDGDLRAVALALVDLPEAWSAPPTKMRSPNDLLVAAMRLLGAAPANPGPMLGGLRLLGQPLWEPPGPNGFPDTAAAWASPESMKLRLDLAAQVAHGARGAGADGTADPLALLETAAGDALSPETRDAVARAESRQQGFAIALMSPEFQRR</sequence>
<dbReference type="RefSeq" id="WP_129222746.1">
    <property type="nucleotide sequence ID" value="NZ_QYBB01000001.1"/>
</dbReference>
<dbReference type="Proteomes" id="UP000290759">
    <property type="component" value="Unassembled WGS sequence"/>
</dbReference>
<name>A0A4Q2UF83_9HYPH</name>
<dbReference type="EMBL" id="QYBB01000001">
    <property type="protein sequence ID" value="RYC33887.1"/>
    <property type="molecule type" value="Genomic_DNA"/>
</dbReference>
<evidence type="ECO:0000313" key="2">
    <source>
        <dbReference type="Proteomes" id="UP000290759"/>
    </source>
</evidence>